<evidence type="ECO:0000313" key="2">
    <source>
        <dbReference type="Proteomes" id="UP001165083"/>
    </source>
</evidence>
<protein>
    <submittedName>
        <fullName evidence="1">Unnamed protein product</fullName>
    </submittedName>
</protein>
<comment type="caution">
    <text evidence="1">The sequence shown here is derived from an EMBL/GenBank/DDBJ whole genome shotgun (WGS) entry which is preliminary data.</text>
</comment>
<sequence>MGLVKPITSDHDLIELAKRIGVHLDDILKSEITHPFPKKGSYLILLRQPNMDAEHWTAFYNGETSIQWEKQHLRSTGSGDTIQNRSKVLMETIVEYGVCIANKKIR</sequence>
<reference evidence="1" key="1">
    <citation type="submission" date="2023-04" db="EMBL/GenBank/DDBJ databases">
        <title>Phytophthora lilii NBRC 32176.</title>
        <authorList>
            <person name="Ichikawa N."/>
            <person name="Sato H."/>
            <person name="Tonouchi N."/>
        </authorList>
    </citation>
    <scope>NUCLEOTIDE SEQUENCE</scope>
    <source>
        <strain evidence="1">NBRC 32176</strain>
    </source>
</reference>
<dbReference type="AlphaFoldDB" id="A0A9W6TLI2"/>
<name>A0A9W6TLI2_9STRA</name>
<evidence type="ECO:0000313" key="1">
    <source>
        <dbReference type="EMBL" id="GMF15004.1"/>
    </source>
</evidence>
<gene>
    <name evidence="1" type="ORF">Plil01_000506800</name>
</gene>
<organism evidence="1 2">
    <name type="scientific">Phytophthora lilii</name>
    <dbReference type="NCBI Taxonomy" id="2077276"/>
    <lineage>
        <taxon>Eukaryota</taxon>
        <taxon>Sar</taxon>
        <taxon>Stramenopiles</taxon>
        <taxon>Oomycota</taxon>
        <taxon>Peronosporomycetes</taxon>
        <taxon>Peronosporales</taxon>
        <taxon>Peronosporaceae</taxon>
        <taxon>Phytophthora</taxon>
    </lineage>
</organism>
<dbReference type="EMBL" id="BSXW01000212">
    <property type="protein sequence ID" value="GMF15004.1"/>
    <property type="molecule type" value="Genomic_DNA"/>
</dbReference>
<accession>A0A9W6TLI2</accession>
<keyword evidence="2" id="KW-1185">Reference proteome</keyword>
<dbReference type="Proteomes" id="UP001165083">
    <property type="component" value="Unassembled WGS sequence"/>
</dbReference>
<proteinExistence type="predicted"/>
<dbReference type="OrthoDB" id="111260at2759"/>